<protein>
    <recommendedName>
        <fullName evidence="4">Sortase</fullName>
    </recommendedName>
</protein>
<dbReference type="EMBL" id="LCIH01000009">
    <property type="protein sequence ID" value="KKT51673.1"/>
    <property type="molecule type" value="Genomic_DNA"/>
</dbReference>
<keyword evidence="1" id="KW-0732">Signal</keyword>
<evidence type="ECO:0000256" key="1">
    <source>
        <dbReference type="SAM" id="SignalP"/>
    </source>
</evidence>
<evidence type="ECO:0008006" key="4">
    <source>
        <dbReference type="Google" id="ProtNLM"/>
    </source>
</evidence>
<evidence type="ECO:0000313" key="3">
    <source>
        <dbReference type="Proteomes" id="UP000034006"/>
    </source>
</evidence>
<evidence type="ECO:0000313" key="2">
    <source>
        <dbReference type="EMBL" id="KKT51673.1"/>
    </source>
</evidence>
<comment type="caution">
    <text evidence="2">The sequence shown here is derived from an EMBL/GenBank/DDBJ whole genome shotgun (WGS) entry which is preliminary data.</text>
</comment>
<feature type="signal peptide" evidence="1">
    <location>
        <begin position="1"/>
        <end position="22"/>
    </location>
</feature>
<sequence>MTKSRLVLVLWLFLSACVPTQAASQEPVYPTITLTLSDTAVSPTPFQQADSTQVPTSVPTETPLPIPTATIPDDPELIAFIQECYQPSTFPTCLYSKGAFSLHLDLGGSSNLPLEGARIWDEAWFQGNVISILAHDFLDGKHFYELSPGAMVYVIYSTGSFEKYVVSSIERWKRVNGGLEYLTPWDGGDPVFGMDLVTQYYRGGTGFERLVLQTCIGGNEGLFVAVAYRER</sequence>
<gene>
    <name evidence="2" type="ORF">UW44_C0009G0037</name>
</gene>
<reference evidence="2 3" key="1">
    <citation type="journal article" date="2015" name="Nature">
        <title>rRNA introns, odd ribosomes, and small enigmatic genomes across a large radiation of phyla.</title>
        <authorList>
            <person name="Brown C.T."/>
            <person name="Hug L.A."/>
            <person name="Thomas B.C."/>
            <person name="Sharon I."/>
            <person name="Castelle C.J."/>
            <person name="Singh A."/>
            <person name="Wilkins M.J."/>
            <person name="Williams K.H."/>
            <person name="Banfield J.F."/>
        </authorList>
    </citation>
    <scope>NUCLEOTIDE SEQUENCE [LARGE SCALE GENOMIC DNA]</scope>
</reference>
<dbReference type="AlphaFoldDB" id="A0A0G1HYN5"/>
<proteinExistence type="predicted"/>
<name>A0A0G1HYN5_9BACT</name>
<dbReference type="PROSITE" id="PS51257">
    <property type="entry name" value="PROKAR_LIPOPROTEIN"/>
    <property type="match status" value="1"/>
</dbReference>
<feature type="chain" id="PRO_5002537565" description="Sortase" evidence="1">
    <location>
        <begin position="23"/>
        <end position="231"/>
    </location>
</feature>
<dbReference type="Proteomes" id="UP000034006">
    <property type="component" value="Unassembled WGS sequence"/>
</dbReference>
<organism evidence="2 3">
    <name type="scientific">Candidatus Collierbacteria bacterium GW2011_GWB2_44_22</name>
    <dbReference type="NCBI Taxonomy" id="1618387"/>
    <lineage>
        <taxon>Bacteria</taxon>
        <taxon>Candidatus Collieribacteriota</taxon>
    </lineage>
</organism>
<accession>A0A0G1HYN5</accession>